<dbReference type="CDD" id="cd05398">
    <property type="entry name" value="NT_ClassII-CCAase"/>
    <property type="match status" value="1"/>
</dbReference>
<accession>A0A0G0JI44</accession>
<keyword evidence="10 11" id="KW-0694">RNA-binding</keyword>
<dbReference type="Pfam" id="PF13735">
    <property type="entry name" value="tRNA_NucTran2_2"/>
    <property type="match status" value="1"/>
</dbReference>
<evidence type="ECO:0000256" key="3">
    <source>
        <dbReference type="ARBA" id="ARBA00022694"/>
    </source>
</evidence>
<dbReference type="Gene3D" id="3.30.460.10">
    <property type="entry name" value="Beta Polymerase, domain 2"/>
    <property type="match status" value="1"/>
</dbReference>
<evidence type="ECO:0000256" key="6">
    <source>
        <dbReference type="ARBA" id="ARBA00022741"/>
    </source>
</evidence>
<dbReference type="PATRIC" id="fig|1618422.5.peg.311"/>
<evidence type="ECO:0000256" key="9">
    <source>
        <dbReference type="ARBA" id="ARBA00022842"/>
    </source>
</evidence>
<dbReference type="GO" id="GO:0042245">
    <property type="term" value="P:RNA repair"/>
    <property type="evidence" value="ECO:0007669"/>
    <property type="project" value="UniProtKB-KW"/>
</dbReference>
<organism evidence="15 16">
    <name type="scientific">Candidatus Daviesbacteria bacterium GW2011_GWA2_38_24</name>
    <dbReference type="NCBI Taxonomy" id="1618422"/>
    <lineage>
        <taxon>Bacteria</taxon>
        <taxon>Candidatus Daviesiibacteriota</taxon>
    </lineage>
</organism>
<dbReference type="Gene3D" id="1.10.246.80">
    <property type="match status" value="1"/>
</dbReference>
<dbReference type="GO" id="GO:0003723">
    <property type="term" value="F:RNA binding"/>
    <property type="evidence" value="ECO:0007669"/>
    <property type="project" value="UniProtKB-KW"/>
</dbReference>
<evidence type="ECO:0000259" key="13">
    <source>
        <dbReference type="Pfam" id="PF12627"/>
    </source>
</evidence>
<comment type="similarity">
    <text evidence="11">Belongs to the tRNA nucleotidyltransferase/poly(A) polymerase family.</text>
</comment>
<evidence type="ECO:0000256" key="1">
    <source>
        <dbReference type="ARBA" id="ARBA00001946"/>
    </source>
</evidence>
<feature type="domain" description="Poly A polymerase head" evidence="12">
    <location>
        <begin position="27"/>
        <end position="150"/>
    </location>
</feature>
<gene>
    <name evidence="15" type="ORF">US86_C0001G0305</name>
</gene>
<evidence type="ECO:0000256" key="11">
    <source>
        <dbReference type="RuleBase" id="RU003953"/>
    </source>
</evidence>
<evidence type="ECO:0000259" key="14">
    <source>
        <dbReference type="Pfam" id="PF13735"/>
    </source>
</evidence>
<evidence type="ECO:0000256" key="4">
    <source>
        <dbReference type="ARBA" id="ARBA00022695"/>
    </source>
</evidence>
<reference evidence="15 16" key="1">
    <citation type="journal article" date="2015" name="Nature">
        <title>rRNA introns, odd ribosomes, and small enigmatic genomes across a large radiation of phyla.</title>
        <authorList>
            <person name="Brown C.T."/>
            <person name="Hug L.A."/>
            <person name="Thomas B.C."/>
            <person name="Sharon I."/>
            <person name="Castelle C.J."/>
            <person name="Singh A."/>
            <person name="Wilkins M.J."/>
            <person name="Williams K.H."/>
            <person name="Banfield J.F."/>
        </authorList>
    </citation>
    <scope>NUCLEOTIDE SEQUENCE [LARGE SCALE GENOMIC DNA]</scope>
</reference>
<dbReference type="Pfam" id="PF12627">
    <property type="entry name" value="PolyA_pol_RNAbd"/>
    <property type="match status" value="1"/>
</dbReference>
<dbReference type="Gene3D" id="1.10.3090.10">
    <property type="entry name" value="cca-adding enzyme, domain 2"/>
    <property type="match status" value="1"/>
</dbReference>
<protein>
    <submittedName>
        <fullName evidence="15">Polynucleotide adenylyltransferase/metal dependent phosphohydrolase</fullName>
    </submittedName>
</protein>
<evidence type="ECO:0000313" key="16">
    <source>
        <dbReference type="Proteomes" id="UP000034235"/>
    </source>
</evidence>
<dbReference type="SUPFAM" id="SSF81891">
    <property type="entry name" value="Poly A polymerase C-terminal region-like"/>
    <property type="match status" value="1"/>
</dbReference>
<dbReference type="Proteomes" id="UP000034235">
    <property type="component" value="Unassembled WGS sequence"/>
</dbReference>
<keyword evidence="2 11" id="KW-0808">Transferase</keyword>
<dbReference type="InterPro" id="IPR043519">
    <property type="entry name" value="NT_sf"/>
</dbReference>
<dbReference type="GO" id="GO:0046872">
    <property type="term" value="F:metal ion binding"/>
    <property type="evidence" value="ECO:0007669"/>
    <property type="project" value="UniProtKB-KW"/>
</dbReference>
<keyword evidence="8" id="KW-0067">ATP-binding</keyword>
<sequence length="452" mass="52034">MEKLAINQLPKRVVEIFNEIKQTDFQVYLVGGAVRDLILGRELKDLDFTTDAKPEEILKIFPNGHYNNKFGTVSVPSDSGVIEITTMRREEDYTDFRHPAKIVWTNKIEEDLKRRDFTINAIALEVGSNENIILIDPFHGQTDLENKLIRAVENPDIRFHEDALRLIRAIRFATELHFSIEENTFESVKNDAPKITNISWERIRDELFNILASDDPADGMILLKNSGLLKFILPELDKTFGIVQEGPKHVRIYDIGEHSFNSLKFCSSSDPIVRFATLIHDVGKVDTFKVQEDGNVTFYGHDVVGGKIALKICQRLRLSKKDTDRVVKLVRFHLFTVDEKQTDSAIRRFIKNVGLENLDDMFALREADRLGGGTEKPTSWRLEKFKERIKEVLHKPFSITDLKVNGEDVMETLNIPPGRKVGEVLESLLQEVQEDQSKNNREYLLERIKQLY</sequence>
<dbReference type="InterPro" id="IPR032828">
    <property type="entry name" value="PolyA_RNA-bd"/>
</dbReference>
<keyword evidence="3" id="KW-0819">tRNA processing</keyword>
<comment type="caution">
    <text evidence="15">The sequence shown here is derived from an EMBL/GenBank/DDBJ whole genome shotgun (WGS) entry which is preliminary data.</text>
</comment>
<evidence type="ECO:0000256" key="5">
    <source>
        <dbReference type="ARBA" id="ARBA00022723"/>
    </source>
</evidence>
<keyword evidence="15" id="KW-0378">Hydrolase</keyword>
<feature type="domain" description="tRNA nucleotidyltransferase/poly(A) polymerase RNA and SrmB- binding" evidence="13">
    <location>
        <begin position="178"/>
        <end position="238"/>
    </location>
</feature>
<evidence type="ECO:0000313" key="15">
    <source>
        <dbReference type="EMBL" id="KKQ67378.1"/>
    </source>
</evidence>
<keyword evidence="6" id="KW-0547">Nucleotide-binding</keyword>
<evidence type="ECO:0000256" key="7">
    <source>
        <dbReference type="ARBA" id="ARBA00022800"/>
    </source>
</evidence>
<evidence type="ECO:0000256" key="10">
    <source>
        <dbReference type="ARBA" id="ARBA00022884"/>
    </source>
</evidence>
<dbReference type="InterPro" id="IPR002646">
    <property type="entry name" value="PolA_pol_head_dom"/>
</dbReference>
<dbReference type="SUPFAM" id="SSF81301">
    <property type="entry name" value="Nucleotidyltransferase"/>
    <property type="match status" value="1"/>
</dbReference>
<dbReference type="EMBL" id="LBUP01000001">
    <property type="protein sequence ID" value="KKQ67378.1"/>
    <property type="molecule type" value="Genomic_DNA"/>
</dbReference>
<keyword evidence="9" id="KW-0460">Magnesium</keyword>
<evidence type="ECO:0000256" key="2">
    <source>
        <dbReference type="ARBA" id="ARBA00022679"/>
    </source>
</evidence>
<feature type="domain" description="CCA-adding enzyme C-terminal" evidence="14">
    <location>
        <begin position="311"/>
        <end position="446"/>
    </location>
</feature>
<dbReference type="Pfam" id="PF01743">
    <property type="entry name" value="PolyA_pol"/>
    <property type="match status" value="1"/>
</dbReference>
<keyword evidence="4 15" id="KW-0548">Nucleotidyltransferase</keyword>
<dbReference type="GO" id="GO:0005524">
    <property type="term" value="F:ATP binding"/>
    <property type="evidence" value="ECO:0007669"/>
    <property type="project" value="UniProtKB-KW"/>
</dbReference>
<dbReference type="PANTHER" id="PTHR47545:SF1">
    <property type="entry name" value="MULTIFUNCTIONAL CCA PROTEIN"/>
    <property type="match status" value="1"/>
</dbReference>
<comment type="cofactor">
    <cofactor evidence="1">
        <name>Mg(2+)</name>
        <dbReference type="ChEBI" id="CHEBI:18420"/>
    </cofactor>
</comment>
<dbReference type="AlphaFoldDB" id="A0A0G0JI44"/>
<dbReference type="InterPro" id="IPR032810">
    <property type="entry name" value="CCA-adding_enz_C"/>
</dbReference>
<dbReference type="GO" id="GO:0016787">
    <property type="term" value="F:hydrolase activity"/>
    <property type="evidence" value="ECO:0007669"/>
    <property type="project" value="UniProtKB-KW"/>
</dbReference>
<keyword evidence="7" id="KW-0692">RNA repair</keyword>
<dbReference type="InterPro" id="IPR050124">
    <property type="entry name" value="tRNA_CCA-adding_enzyme"/>
</dbReference>
<name>A0A0G0JI44_9BACT</name>
<dbReference type="GO" id="GO:0016779">
    <property type="term" value="F:nucleotidyltransferase activity"/>
    <property type="evidence" value="ECO:0007669"/>
    <property type="project" value="UniProtKB-KW"/>
</dbReference>
<evidence type="ECO:0000259" key="12">
    <source>
        <dbReference type="Pfam" id="PF01743"/>
    </source>
</evidence>
<dbReference type="GO" id="GO:0008033">
    <property type="term" value="P:tRNA processing"/>
    <property type="evidence" value="ECO:0007669"/>
    <property type="project" value="UniProtKB-KW"/>
</dbReference>
<evidence type="ECO:0000256" key="8">
    <source>
        <dbReference type="ARBA" id="ARBA00022840"/>
    </source>
</evidence>
<proteinExistence type="inferred from homology"/>
<keyword evidence="5" id="KW-0479">Metal-binding</keyword>
<dbReference type="PANTHER" id="PTHR47545">
    <property type="entry name" value="MULTIFUNCTIONAL CCA PROTEIN"/>
    <property type="match status" value="1"/>
</dbReference>